<feature type="binding site" evidence="9">
    <location>
        <position position="244"/>
    </location>
    <ligand>
        <name>Mn(2+)</name>
        <dbReference type="ChEBI" id="CHEBI:29035"/>
    </ligand>
</feature>
<keyword evidence="1 9" id="KW-0540">Nuclease</keyword>
<dbReference type="InterPro" id="IPR050646">
    <property type="entry name" value="Cas1"/>
</dbReference>
<comment type="caution">
    <text evidence="10">The sequence shown here is derived from an EMBL/GenBank/DDBJ whole genome shotgun (WGS) entry which is preliminary data.</text>
</comment>
<dbReference type="GO" id="GO:0003677">
    <property type="term" value="F:DNA binding"/>
    <property type="evidence" value="ECO:0007669"/>
    <property type="project" value="UniProtKB-KW"/>
</dbReference>
<feature type="binding site" evidence="9">
    <location>
        <position position="229"/>
    </location>
    <ligand>
        <name>Mn(2+)</name>
        <dbReference type="ChEBI" id="CHEBI:29035"/>
    </ligand>
</feature>
<organism evidence="10">
    <name type="scientific">Caldiarchaeum subterraneum</name>
    <dbReference type="NCBI Taxonomy" id="311458"/>
    <lineage>
        <taxon>Archaea</taxon>
        <taxon>Nitrososphaerota</taxon>
        <taxon>Candidatus Caldarchaeales</taxon>
        <taxon>Candidatus Caldarchaeaceae</taxon>
        <taxon>Candidatus Caldarchaeum</taxon>
    </lineage>
</organism>
<accession>A0A7C4I2K2</accession>
<dbReference type="InterPro" id="IPR002729">
    <property type="entry name" value="CRISPR-assoc_Cas1"/>
</dbReference>
<evidence type="ECO:0000256" key="3">
    <source>
        <dbReference type="ARBA" id="ARBA00022759"/>
    </source>
</evidence>
<dbReference type="NCBIfam" id="TIGR00287">
    <property type="entry name" value="cas1"/>
    <property type="match status" value="1"/>
</dbReference>
<protein>
    <recommendedName>
        <fullName evidence="9">CRISPR-associated endonuclease Cas1</fullName>
        <ecNumber evidence="9">3.1.-.-</ecNumber>
    </recommendedName>
</protein>
<dbReference type="PANTHER" id="PTHR34353">
    <property type="entry name" value="CRISPR-ASSOCIATED ENDONUCLEASE CAS1 1"/>
    <property type="match status" value="1"/>
</dbReference>
<dbReference type="EMBL" id="DTAD01000014">
    <property type="protein sequence ID" value="HGN89747.1"/>
    <property type="molecule type" value="Genomic_DNA"/>
</dbReference>
<dbReference type="AlphaFoldDB" id="A0A7C4I2K2"/>
<proteinExistence type="inferred from homology"/>
<evidence type="ECO:0000256" key="5">
    <source>
        <dbReference type="ARBA" id="ARBA00022842"/>
    </source>
</evidence>
<keyword evidence="5 9" id="KW-0460">Magnesium</keyword>
<dbReference type="InterPro" id="IPR042211">
    <property type="entry name" value="CRISPR-assoc_Cas1_N"/>
</dbReference>
<reference evidence="10" key="1">
    <citation type="journal article" date="2020" name="mSystems">
        <title>Genome- and Community-Level Interaction Insights into Carbon Utilization and Element Cycling Functions of Hydrothermarchaeota in Hydrothermal Sediment.</title>
        <authorList>
            <person name="Zhou Z."/>
            <person name="Liu Y."/>
            <person name="Xu W."/>
            <person name="Pan J."/>
            <person name="Luo Z.H."/>
            <person name="Li M."/>
        </authorList>
    </citation>
    <scope>NUCLEOTIDE SEQUENCE [LARGE SCALE GENOMIC DNA]</scope>
    <source>
        <strain evidence="10">SpSt-613</strain>
    </source>
</reference>
<evidence type="ECO:0000256" key="2">
    <source>
        <dbReference type="ARBA" id="ARBA00022723"/>
    </source>
</evidence>
<sequence length="320" mass="35321">MSELVLDKPGTYLGVRKGLFVVRTKGGGRSEFSPVELSHISIRCRGVGVSVDALRLACRFGIEVSVYSRGRPVGKVVGAFLGGGAVTRRAQLEAWGTEKGLAVAREIVSAKLYNQRLVVRQRAKEFLAKGLAVGQMLMKLEQEIGDCMNNLASAGDVDSVRAYEARGAASYWKAVSLLLPGELGFTGRVTWSPRDPFNKALNIGYGVLRSRVWSAVMGANLDPFIGFLHQPRGRHMCLVSDLMEEFRPGVVDRPLIGLAVEKPDALLDERLLEKSVVTVVAQTLTRNDRLFERAVVEQARRLASFLRGDVDRYVGFRMRW</sequence>
<keyword evidence="7 9" id="KW-0238">DNA-binding</keyword>
<comment type="cofactor">
    <cofactor evidence="9">
        <name>Mg(2+)</name>
        <dbReference type="ChEBI" id="CHEBI:18420"/>
    </cofactor>
    <cofactor evidence="9">
        <name>Mn(2+)</name>
        <dbReference type="ChEBI" id="CHEBI:29035"/>
    </cofactor>
</comment>
<dbReference type="Pfam" id="PF01867">
    <property type="entry name" value="Cas_Cas1"/>
    <property type="match status" value="1"/>
</dbReference>
<dbReference type="Gene3D" id="3.100.10.20">
    <property type="entry name" value="CRISPR-associated endonuclease Cas1, N-terminal domain"/>
    <property type="match status" value="1"/>
</dbReference>
<comment type="subunit">
    <text evidence="9">Homodimer, forms a heterotetramer with a Cas2 homodimer.</text>
</comment>
<dbReference type="Gene3D" id="1.20.120.920">
    <property type="entry name" value="CRISPR-associated endonuclease Cas1, C-terminal domain"/>
    <property type="match status" value="1"/>
</dbReference>
<dbReference type="EC" id="3.1.-.-" evidence="9"/>
<gene>
    <name evidence="9 10" type="primary">cas1</name>
    <name evidence="10" type="ORF">ENT82_01250</name>
</gene>
<evidence type="ECO:0000256" key="8">
    <source>
        <dbReference type="ARBA" id="ARBA00023211"/>
    </source>
</evidence>
<dbReference type="GO" id="GO:0004519">
    <property type="term" value="F:endonuclease activity"/>
    <property type="evidence" value="ECO:0007669"/>
    <property type="project" value="UniProtKB-UniRule"/>
</dbReference>
<evidence type="ECO:0000256" key="1">
    <source>
        <dbReference type="ARBA" id="ARBA00022722"/>
    </source>
</evidence>
<comment type="function">
    <text evidence="9">CRISPR (clustered regularly interspaced short palindromic repeat), is an adaptive immune system that provides protection against mobile genetic elements (viruses, transposable elements and conjugative plasmids). CRISPR clusters contain spacers, sequences complementary to antecedent mobile elements, and target invading nucleic acids. CRISPR clusters are transcribed and processed into CRISPR RNA (crRNA). Acts as a dsDNA endonuclease. Involved in the integration of spacer DNA into the CRISPR cassette.</text>
</comment>
<dbReference type="CDD" id="cd09634">
    <property type="entry name" value="Cas1_I-II-III"/>
    <property type="match status" value="1"/>
</dbReference>
<evidence type="ECO:0000256" key="9">
    <source>
        <dbReference type="HAMAP-Rule" id="MF_01470"/>
    </source>
</evidence>
<dbReference type="GO" id="GO:0046872">
    <property type="term" value="F:metal ion binding"/>
    <property type="evidence" value="ECO:0007669"/>
    <property type="project" value="UniProtKB-UniRule"/>
</dbReference>
<keyword evidence="4 9" id="KW-0378">Hydrolase</keyword>
<dbReference type="PANTHER" id="PTHR34353:SF2">
    <property type="entry name" value="CRISPR-ASSOCIATED ENDONUCLEASE CAS1 1"/>
    <property type="match status" value="1"/>
</dbReference>
<keyword evidence="3 9" id="KW-0255">Endonuclease</keyword>
<dbReference type="GO" id="GO:0016787">
    <property type="term" value="F:hydrolase activity"/>
    <property type="evidence" value="ECO:0007669"/>
    <property type="project" value="UniProtKB-KW"/>
</dbReference>
<dbReference type="InterPro" id="IPR042206">
    <property type="entry name" value="CRISPR-assoc_Cas1_C"/>
</dbReference>
<name>A0A7C4I2K2_CALS0</name>
<evidence type="ECO:0000256" key="6">
    <source>
        <dbReference type="ARBA" id="ARBA00023118"/>
    </source>
</evidence>
<comment type="similarity">
    <text evidence="9">Belongs to the CRISPR-associated endonuclease Cas1 family.</text>
</comment>
<keyword evidence="6 9" id="KW-0051">Antiviral defense</keyword>
<evidence type="ECO:0000256" key="4">
    <source>
        <dbReference type="ARBA" id="ARBA00022801"/>
    </source>
</evidence>
<dbReference type="HAMAP" id="MF_01470">
    <property type="entry name" value="Cas1"/>
    <property type="match status" value="1"/>
</dbReference>
<evidence type="ECO:0000256" key="7">
    <source>
        <dbReference type="ARBA" id="ARBA00023125"/>
    </source>
</evidence>
<feature type="binding site" evidence="9">
    <location>
        <position position="164"/>
    </location>
    <ligand>
        <name>Mn(2+)</name>
        <dbReference type="ChEBI" id="CHEBI:29035"/>
    </ligand>
</feature>
<evidence type="ECO:0000313" key="10">
    <source>
        <dbReference type="EMBL" id="HGN89747.1"/>
    </source>
</evidence>
<dbReference type="GO" id="GO:0043571">
    <property type="term" value="P:maintenance of CRISPR repeat elements"/>
    <property type="evidence" value="ECO:0007669"/>
    <property type="project" value="UniProtKB-UniRule"/>
</dbReference>
<keyword evidence="2 9" id="KW-0479">Metal-binding</keyword>
<dbReference type="GO" id="GO:0051607">
    <property type="term" value="P:defense response to virus"/>
    <property type="evidence" value="ECO:0007669"/>
    <property type="project" value="UniProtKB-UniRule"/>
</dbReference>
<keyword evidence="8 9" id="KW-0464">Manganese</keyword>